<organism evidence="2 3">
    <name type="scientific">Catellatospora chokoriensis</name>
    <dbReference type="NCBI Taxonomy" id="310353"/>
    <lineage>
        <taxon>Bacteria</taxon>
        <taxon>Bacillati</taxon>
        <taxon>Actinomycetota</taxon>
        <taxon>Actinomycetes</taxon>
        <taxon>Micromonosporales</taxon>
        <taxon>Micromonosporaceae</taxon>
        <taxon>Catellatospora</taxon>
    </lineage>
</organism>
<evidence type="ECO:0000313" key="2">
    <source>
        <dbReference type="EMBL" id="GIF89477.1"/>
    </source>
</evidence>
<dbReference type="Proteomes" id="UP000619293">
    <property type="component" value="Unassembled WGS sequence"/>
</dbReference>
<sequence length="142" mass="15521">MTTPAPGSTASAEHAPARSATRKNLRFALHFAEMAVAMVVGMAALGPLWSLAWPGLSDLTVANVLVMATNMTIGMALWMRFRRHGWARIAEMSAAMYLPFLVLLVPYAFGAVSGEALMMGGHLLMLPAMLAAMLWRHHEYRH</sequence>
<dbReference type="EMBL" id="BONG01000016">
    <property type="protein sequence ID" value="GIF89477.1"/>
    <property type="molecule type" value="Genomic_DNA"/>
</dbReference>
<accession>A0A8J3JQZ1</accession>
<feature type="transmembrane region" description="Helical" evidence="1">
    <location>
        <begin position="27"/>
        <end position="49"/>
    </location>
</feature>
<keyword evidence="3" id="KW-1185">Reference proteome</keyword>
<dbReference type="RefSeq" id="WP_191839773.1">
    <property type="nucleotide sequence ID" value="NZ_BAAALB010000009.1"/>
</dbReference>
<keyword evidence="1" id="KW-0812">Transmembrane</keyword>
<gene>
    <name evidence="2" type="ORF">Cch02nite_29210</name>
</gene>
<feature type="transmembrane region" description="Helical" evidence="1">
    <location>
        <begin position="116"/>
        <end position="135"/>
    </location>
</feature>
<feature type="transmembrane region" description="Helical" evidence="1">
    <location>
        <begin position="93"/>
        <end position="110"/>
    </location>
</feature>
<keyword evidence="1" id="KW-0472">Membrane</keyword>
<protein>
    <recommendedName>
        <fullName evidence="4">Flagellar biosynthetic protein FliP</fullName>
    </recommendedName>
</protein>
<evidence type="ECO:0000313" key="3">
    <source>
        <dbReference type="Proteomes" id="UP000619293"/>
    </source>
</evidence>
<dbReference type="AlphaFoldDB" id="A0A8J3JQZ1"/>
<name>A0A8J3JQZ1_9ACTN</name>
<feature type="transmembrane region" description="Helical" evidence="1">
    <location>
        <begin position="61"/>
        <end position="81"/>
    </location>
</feature>
<evidence type="ECO:0000256" key="1">
    <source>
        <dbReference type="SAM" id="Phobius"/>
    </source>
</evidence>
<comment type="caution">
    <text evidence="2">The sequence shown here is derived from an EMBL/GenBank/DDBJ whole genome shotgun (WGS) entry which is preliminary data.</text>
</comment>
<reference evidence="2 3" key="1">
    <citation type="submission" date="2021-01" db="EMBL/GenBank/DDBJ databases">
        <title>Whole genome shotgun sequence of Catellatospora chokoriensis NBRC 107358.</title>
        <authorList>
            <person name="Komaki H."/>
            <person name="Tamura T."/>
        </authorList>
    </citation>
    <scope>NUCLEOTIDE SEQUENCE [LARGE SCALE GENOMIC DNA]</scope>
    <source>
        <strain evidence="2 3">NBRC 107358</strain>
    </source>
</reference>
<keyword evidence="1" id="KW-1133">Transmembrane helix</keyword>
<proteinExistence type="predicted"/>
<evidence type="ECO:0008006" key="4">
    <source>
        <dbReference type="Google" id="ProtNLM"/>
    </source>
</evidence>